<dbReference type="GO" id="GO:0005886">
    <property type="term" value="C:plasma membrane"/>
    <property type="evidence" value="ECO:0007669"/>
    <property type="project" value="UniProtKB-SubCell"/>
</dbReference>
<comment type="subcellular location">
    <subcellularLocation>
        <location evidence="1">Cell membrane</location>
        <topology evidence="1">Multi-pass membrane protein</topology>
    </subcellularLocation>
</comment>
<keyword evidence="10" id="KW-1185">Reference proteome</keyword>
<dbReference type="EMBL" id="CM001488">
    <property type="protein sequence ID" value="EIM63256.1"/>
    <property type="molecule type" value="Genomic_DNA"/>
</dbReference>
<dbReference type="HOGENOM" id="CLU_106166_0_0_7"/>
<name>I5B193_9BACT</name>
<organism evidence="9 10">
    <name type="scientific">Desulfobacter postgatei 2ac9</name>
    <dbReference type="NCBI Taxonomy" id="879212"/>
    <lineage>
        <taxon>Bacteria</taxon>
        <taxon>Pseudomonadati</taxon>
        <taxon>Thermodesulfobacteriota</taxon>
        <taxon>Desulfobacteria</taxon>
        <taxon>Desulfobacterales</taxon>
        <taxon>Desulfobacteraceae</taxon>
        <taxon>Desulfobacter</taxon>
    </lineage>
</organism>
<evidence type="ECO:0000256" key="2">
    <source>
        <dbReference type="ARBA" id="ARBA00022475"/>
    </source>
</evidence>
<evidence type="ECO:0000313" key="10">
    <source>
        <dbReference type="Proteomes" id="UP000005778"/>
    </source>
</evidence>
<proteinExistence type="predicted"/>
<sequence length="190" mass="21336">MLFLFDSEILLTGLFIFSARVVDVSLGTVRTIVTVQGRAVVAFFLAVIEITIWITAISTIIKQIDQSPILVMFYSLGYACGNVTGILVERKLAFGKIILKVFAVTNGQAIADKIRSMGQPVTIFKGYGMNGPVLELYIACGRRHLKWMLPVINEFDKKIFYVIEPARDMSNILRPTFSPRGGWRSRQKKK</sequence>
<evidence type="ECO:0000313" key="9">
    <source>
        <dbReference type="EMBL" id="EIM63256.1"/>
    </source>
</evidence>
<evidence type="ECO:0000259" key="7">
    <source>
        <dbReference type="Pfam" id="PF10035"/>
    </source>
</evidence>
<accession>I5B193</accession>
<dbReference type="Pfam" id="PF10035">
    <property type="entry name" value="DUF2179"/>
    <property type="match status" value="1"/>
</dbReference>
<dbReference type="PANTHER" id="PTHR40060:SF1">
    <property type="entry name" value="UPF0316 PROTEIN YEBE"/>
    <property type="match status" value="1"/>
</dbReference>
<keyword evidence="2" id="KW-1003">Cell membrane</keyword>
<feature type="domain" description="DUF2179" evidence="7">
    <location>
        <begin position="121"/>
        <end position="169"/>
    </location>
</feature>
<keyword evidence="4 6" id="KW-1133">Transmembrane helix</keyword>
<dbReference type="AlphaFoldDB" id="I5B193"/>
<evidence type="ECO:0000256" key="1">
    <source>
        <dbReference type="ARBA" id="ARBA00004651"/>
    </source>
</evidence>
<dbReference type="CDD" id="cd16381">
    <property type="entry name" value="YitT_C_like_1"/>
    <property type="match status" value="1"/>
</dbReference>
<dbReference type="InterPro" id="IPR019264">
    <property type="entry name" value="DUF2179"/>
</dbReference>
<dbReference type="Pfam" id="PF18955">
    <property type="entry name" value="DUF5698"/>
    <property type="match status" value="1"/>
</dbReference>
<feature type="domain" description="DUF5698" evidence="8">
    <location>
        <begin position="28"/>
        <end position="86"/>
    </location>
</feature>
<dbReference type="RefSeq" id="WP_004072317.1">
    <property type="nucleotide sequence ID" value="NZ_CM001488.1"/>
</dbReference>
<dbReference type="PANTHER" id="PTHR40060">
    <property type="entry name" value="UPF0316 PROTEIN YEBE"/>
    <property type="match status" value="1"/>
</dbReference>
<dbReference type="InterPro" id="IPR044035">
    <property type="entry name" value="DUF5698"/>
</dbReference>
<keyword evidence="5 6" id="KW-0472">Membrane</keyword>
<dbReference type="eggNOG" id="COG4843">
    <property type="taxonomic scope" value="Bacteria"/>
</dbReference>
<dbReference type="STRING" id="879212.DespoDRAFT_01298"/>
<dbReference type="Proteomes" id="UP000005778">
    <property type="component" value="Chromosome"/>
</dbReference>
<reference evidence="9 10" key="2">
    <citation type="submission" date="2012-02" db="EMBL/GenBank/DDBJ databases">
        <title>Improved High-Quality Draft sequence of Desulfobacter postgatei 2ac9.</title>
        <authorList>
            <consortium name="US DOE Joint Genome Institute"/>
            <person name="Lucas S."/>
            <person name="Han J."/>
            <person name="Lapidus A."/>
            <person name="Cheng J.-F."/>
            <person name="Goodwin L."/>
            <person name="Pitluck S."/>
            <person name="Peters L."/>
            <person name="Ovchinnikova G."/>
            <person name="Held B."/>
            <person name="Detter J.C."/>
            <person name="Han C."/>
            <person name="Tapia R."/>
            <person name="Land M."/>
            <person name="Hauser L."/>
            <person name="Kyrpides N."/>
            <person name="Ivanova N."/>
            <person name="Pagani I."/>
            <person name="Orellana R."/>
            <person name="Lovley D."/>
            <person name="Woyke T."/>
        </authorList>
    </citation>
    <scope>NUCLEOTIDE SEQUENCE [LARGE SCALE GENOMIC DNA]</scope>
    <source>
        <strain evidence="9 10">2ac9</strain>
    </source>
</reference>
<reference evidence="9 10" key="1">
    <citation type="submission" date="2011-09" db="EMBL/GenBank/DDBJ databases">
        <authorList>
            <consortium name="US DOE Joint Genome Institute (JGI-PGF)"/>
            <person name="Lucas S."/>
            <person name="Han J."/>
            <person name="Lapidus A."/>
            <person name="Cheng J.-F."/>
            <person name="Goodwin L."/>
            <person name="Pitluck S."/>
            <person name="Peters L."/>
            <person name="Land M.L."/>
            <person name="Hauser L."/>
            <person name="Orellana R."/>
            <person name="Lovley D."/>
            <person name="Woyke T.J."/>
        </authorList>
    </citation>
    <scope>NUCLEOTIDE SEQUENCE [LARGE SCALE GENOMIC DNA]</scope>
    <source>
        <strain evidence="9 10">2ac9</strain>
    </source>
</reference>
<evidence type="ECO:0000256" key="3">
    <source>
        <dbReference type="ARBA" id="ARBA00022692"/>
    </source>
</evidence>
<evidence type="ECO:0000256" key="6">
    <source>
        <dbReference type="SAM" id="Phobius"/>
    </source>
</evidence>
<feature type="transmembrane region" description="Helical" evidence="6">
    <location>
        <begin position="12"/>
        <end position="33"/>
    </location>
</feature>
<keyword evidence="3 6" id="KW-0812">Transmembrane</keyword>
<protein>
    <recommendedName>
        <fullName evidence="11">DUF2179 domain-containing protein</fullName>
    </recommendedName>
</protein>
<evidence type="ECO:0008006" key="11">
    <source>
        <dbReference type="Google" id="ProtNLM"/>
    </source>
</evidence>
<evidence type="ECO:0000259" key="8">
    <source>
        <dbReference type="Pfam" id="PF18955"/>
    </source>
</evidence>
<dbReference type="OrthoDB" id="48231at2"/>
<feature type="transmembrane region" description="Helical" evidence="6">
    <location>
        <begin position="67"/>
        <end position="88"/>
    </location>
</feature>
<evidence type="ECO:0000256" key="4">
    <source>
        <dbReference type="ARBA" id="ARBA00022989"/>
    </source>
</evidence>
<dbReference type="InterPro" id="IPR022930">
    <property type="entry name" value="UPF0316"/>
</dbReference>
<feature type="transmembrane region" description="Helical" evidence="6">
    <location>
        <begin position="40"/>
        <end position="61"/>
    </location>
</feature>
<evidence type="ECO:0000256" key="5">
    <source>
        <dbReference type="ARBA" id="ARBA00023136"/>
    </source>
</evidence>
<gene>
    <name evidence="9" type="ORF">DespoDRAFT_01298</name>
</gene>